<feature type="non-terminal residue" evidence="2">
    <location>
        <position position="1"/>
    </location>
</feature>
<accession>A0A0F8Z6Y8</accession>
<sequence>SADFADEAMEMAGLKAAPSTAKP</sequence>
<feature type="region of interest" description="Disordered" evidence="1">
    <location>
        <begin position="1"/>
        <end position="23"/>
    </location>
</feature>
<organism evidence="2">
    <name type="scientific">marine sediment metagenome</name>
    <dbReference type="NCBI Taxonomy" id="412755"/>
    <lineage>
        <taxon>unclassified sequences</taxon>
        <taxon>metagenomes</taxon>
        <taxon>ecological metagenomes</taxon>
    </lineage>
</organism>
<dbReference type="EMBL" id="LAZR01052973">
    <property type="protein sequence ID" value="KKK81775.1"/>
    <property type="molecule type" value="Genomic_DNA"/>
</dbReference>
<proteinExistence type="predicted"/>
<comment type="caution">
    <text evidence="2">The sequence shown here is derived from an EMBL/GenBank/DDBJ whole genome shotgun (WGS) entry which is preliminary data.</text>
</comment>
<dbReference type="AlphaFoldDB" id="A0A0F8Z6Y8"/>
<protein>
    <submittedName>
        <fullName evidence="2">Uncharacterized protein</fullName>
    </submittedName>
</protein>
<name>A0A0F8Z6Y8_9ZZZZ</name>
<evidence type="ECO:0000313" key="2">
    <source>
        <dbReference type="EMBL" id="KKK81775.1"/>
    </source>
</evidence>
<evidence type="ECO:0000256" key="1">
    <source>
        <dbReference type="SAM" id="MobiDB-lite"/>
    </source>
</evidence>
<gene>
    <name evidence="2" type="ORF">LCGC14_2810020</name>
</gene>
<reference evidence="2" key="1">
    <citation type="journal article" date="2015" name="Nature">
        <title>Complex archaea that bridge the gap between prokaryotes and eukaryotes.</title>
        <authorList>
            <person name="Spang A."/>
            <person name="Saw J.H."/>
            <person name="Jorgensen S.L."/>
            <person name="Zaremba-Niedzwiedzka K."/>
            <person name="Martijn J."/>
            <person name="Lind A.E."/>
            <person name="van Eijk R."/>
            <person name="Schleper C."/>
            <person name="Guy L."/>
            <person name="Ettema T.J."/>
        </authorList>
    </citation>
    <scope>NUCLEOTIDE SEQUENCE</scope>
</reference>